<evidence type="ECO:0000256" key="3">
    <source>
        <dbReference type="ARBA" id="ARBA00022741"/>
    </source>
</evidence>
<evidence type="ECO:0000256" key="2">
    <source>
        <dbReference type="ARBA" id="ARBA00022679"/>
    </source>
</evidence>
<dbReference type="Gene3D" id="1.25.40.70">
    <property type="entry name" value="Phosphatidylinositol 3-kinase, accessory domain (PIK)"/>
    <property type="match status" value="1"/>
</dbReference>
<dbReference type="SUPFAM" id="SSF49562">
    <property type="entry name" value="C2 domain (Calcium/lipid-binding domain, CaLB)"/>
    <property type="match status" value="1"/>
</dbReference>
<organism evidence="12 13">
    <name type="scientific">Polysphondylium violaceum</name>
    <dbReference type="NCBI Taxonomy" id="133409"/>
    <lineage>
        <taxon>Eukaryota</taxon>
        <taxon>Amoebozoa</taxon>
        <taxon>Evosea</taxon>
        <taxon>Eumycetozoa</taxon>
        <taxon>Dictyostelia</taxon>
        <taxon>Dictyosteliales</taxon>
        <taxon>Dictyosteliaceae</taxon>
        <taxon>Polysphondylium</taxon>
    </lineage>
</organism>
<dbReference type="SUPFAM" id="SSF56112">
    <property type="entry name" value="Protein kinase-like (PK-like)"/>
    <property type="match status" value="1"/>
</dbReference>
<evidence type="ECO:0000313" key="13">
    <source>
        <dbReference type="Proteomes" id="UP000695562"/>
    </source>
</evidence>
<dbReference type="InterPro" id="IPR018936">
    <property type="entry name" value="PI3/4_kinase_CS"/>
</dbReference>
<evidence type="ECO:0000256" key="8">
    <source>
        <dbReference type="PROSITE-ProRule" id="PRU00880"/>
    </source>
</evidence>
<dbReference type="GO" id="GO:0005768">
    <property type="term" value="C:endosome"/>
    <property type="evidence" value="ECO:0007669"/>
    <property type="project" value="TreeGrafter"/>
</dbReference>
<dbReference type="InterPro" id="IPR042236">
    <property type="entry name" value="PI3K_accessory_sf"/>
</dbReference>
<dbReference type="InterPro" id="IPR035892">
    <property type="entry name" value="C2_domain_sf"/>
</dbReference>
<feature type="domain" description="PIK helical" evidence="10">
    <location>
        <begin position="275"/>
        <end position="460"/>
    </location>
</feature>
<reference evidence="12" key="1">
    <citation type="submission" date="2020-01" db="EMBL/GenBank/DDBJ databases">
        <title>Development of genomics and gene disruption for Polysphondylium violaceum indicates a role for the polyketide synthase stlB in stalk morphogenesis.</title>
        <authorList>
            <person name="Narita B."/>
            <person name="Kawabe Y."/>
            <person name="Kin K."/>
            <person name="Saito T."/>
            <person name="Gibbs R."/>
            <person name="Kuspa A."/>
            <person name="Muzny D."/>
            <person name="Queller D."/>
            <person name="Richards S."/>
            <person name="Strassman J."/>
            <person name="Sucgang R."/>
            <person name="Worley K."/>
            <person name="Schaap P."/>
        </authorList>
    </citation>
    <scope>NUCLEOTIDE SEQUENCE</scope>
    <source>
        <strain evidence="12">QSvi11</strain>
    </source>
</reference>
<dbReference type="Gene3D" id="2.60.40.150">
    <property type="entry name" value="C2 domain"/>
    <property type="match status" value="1"/>
</dbReference>
<dbReference type="InterPro" id="IPR016024">
    <property type="entry name" value="ARM-type_fold"/>
</dbReference>
<dbReference type="OrthoDB" id="67688at2759"/>
<dbReference type="CDD" id="cd00896">
    <property type="entry name" value="PI3Kc_III"/>
    <property type="match status" value="1"/>
</dbReference>
<evidence type="ECO:0000256" key="4">
    <source>
        <dbReference type="ARBA" id="ARBA00022777"/>
    </source>
</evidence>
<dbReference type="EMBL" id="AJWJ01000246">
    <property type="protein sequence ID" value="KAF2072808.1"/>
    <property type="molecule type" value="Genomic_DNA"/>
</dbReference>
<dbReference type="GO" id="GO:0034271">
    <property type="term" value="C:phosphatidylinositol 3-kinase complex, class III, type I"/>
    <property type="evidence" value="ECO:0007669"/>
    <property type="project" value="TreeGrafter"/>
</dbReference>
<dbReference type="InterPro" id="IPR001263">
    <property type="entry name" value="PI3K_accessory_dom"/>
</dbReference>
<dbReference type="Gene3D" id="3.30.1010.10">
    <property type="entry name" value="Phosphatidylinositol 3-kinase Catalytic Subunit, Chain A, domain 4"/>
    <property type="match status" value="1"/>
</dbReference>
<feature type="domain" description="PI3K/PI4K catalytic" evidence="9">
    <location>
        <begin position="532"/>
        <end position="800"/>
    </location>
</feature>
<evidence type="ECO:0000313" key="12">
    <source>
        <dbReference type="EMBL" id="KAF2072808.1"/>
    </source>
</evidence>
<dbReference type="Pfam" id="PF00792">
    <property type="entry name" value="PI3K_C2"/>
    <property type="match status" value="1"/>
</dbReference>
<protein>
    <recommendedName>
        <fullName evidence="1">phosphatidylinositol 3-kinase</fullName>
        <ecNumber evidence="1">2.7.1.137</ecNumber>
    </recommendedName>
</protein>
<gene>
    <name evidence="12" type="ORF">CYY_005882</name>
</gene>
<keyword evidence="3 7" id="KW-0547">Nucleotide-binding</keyword>
<dbReference type="InterPro" id="IPR002420">
    <property type="entry name" value="PI3K-type_C2_dom"/>
</dbReference>
<dbReference type="EC" id="2.7.1.137" evidence="1"/>
<dbReference type="Pfam" id="PF00454">
    <property type="entry name" value="PI3_PI4_kinase"/>
    <property type="match status" value="1"/>
</dbReference>
<dbReference type="GO" id="GO:0048015">
    <property type="term" value="P:phosphatidylinositol-mediated signaling"/>
    <property type="evidence" value="ECO:0007669"/>
    <property type="project" value="TreeGrafter"/>
</dbReference>
<dbReference type="FunFam" id="3.30.1010.10:FF:000002">
    <property type="entry name" value="Phosphatidylinositol 3-kinase catalytic subunit type 3"/>
    <property type="match status" value="1"/>
</dbReference>
<dbReference type="GO" id="GO:0016303">
    <property type="term" value="F:1-phosphatidylinositol-3-kinase activity"/>
    <property type="evidence" value="ECO:0007669"/>
    <property type="project" value="UniProtKB-EC"/>
</dbReference>
<evidence type="ECO:0000256" key="7">
    <source>
        <dbReference type="PIRNR" id="PIRNR000587"/>
    </source>
</evidence>
<evidence type="ECO:0000256" key="1">
    <source>
        <dbReference type="ARBA" id="ARBA00012073"/>
    </source>
</evidence>
<dbReference type="GO" id="GO:0034272">
    <property type="term" value="C:phosphatidylinositol 3-kinase complex, class III, type II"/>
    <property type="evidence" value="ECO:0007669"/>
    <property type="project" value="TreeGrafter"/>
</dbReference>
<dbReference type="AlphaFoldDB" id="A0A8J4UZC8"/>
<dbReference type="InterPro" id="IPR015433">
    <property type="entry name" value="PI3/4_kinase"/>
</dbReference>
<dbReference type="InterPro" id="IPR000403">
    <property type="entry name" value="PI3/4_kinase_cat_dom"/>
</dbReference>
<sequence>MKVPKDFKFLYSCDISIKYKIKILSLEGKRDRENAPKTIDKWIDDPYLKNSSLYSDSTLDLYACCTLYSDGKPLCAPEQTSFHLFSGSNKWDETIVLPLKHQDLPLDTMIVITIWDIHSPSKKEPLGGTAFNVFGRNKLERIGKHKLILFQDKQGDGNVESTTQGQVHNSQDEQLRLEKLKKKYDRNLIPHCKWLDKYTIQEIEKISKNSESLNKNTLYITIELPEFEYPVLFKQQICPLYKPLPAQKKQLVLVNDIEMDEHPSEQKYHRLNLYDHKDLKPNSNELKSLTNILRMPPNTRVNGKDIILLWRFRYYLTNNKKALTKFLKCVEWNEIHQKNEALSIMPKWEPIDIADSLELLSSAFTHKNTTNVRKYAVDILKKADDEELLYYLLQLVQATKYEQFDGNPNDSPLISFLFERSSKNFTLGSYFYWYLTVDSVLKSSRFCSHYKTLQESFVRQLAAPEATQISKQNHFVNRLAALSVELKAMSIPREKKIEKLRYMLAEGDYKDLSDFPPMLLPVNPEIEIVGIIPEKSSIYKSAKSPLGLKLRTSKGGEYGIIFKTGDDLRQDQLIIQLISLMDRLLKKENLDLKLTPYKVLATAEEDGIVEMVNPSEAMASVIDKYDGEILKFFKKNHPDPESPNGIAPEVIDTFVKSCAGYCVITYILGIGDRHLDNLLLTPNGNLFHIDFGYILGKDPKILPPPMKLCKEMVVGMGGENSKDYEKFKQLCCEAYNILRKSSHLILNLFALMIDASIPSISEDKEKSILKVQEKLQLELTDQEASNSLLQLLNDSVSALFPVMVEYVHKWYQYWRN</sequence>
<dbReference type="SMART" id="SM00146">
    <property type="entry name" value="PI3Kc"/>
    <property type="match status" value="1"/>
</dbReference>
<dbReference type="PANTHER" id="PTHR10048:SF7">
    <property type="entry name" value="PHOSPHATIDYLINOSITOL 3-KINASE CATALYTIC SUBUNIT TYPE 3"/>
    <property type="match status" value="1"/>
</dbReference>
<dbReference type="InterPro" id="IPR011009">
    <property type="entry name" value="Kinase-like_dom_sf"/>
</dbReference>
<dbReference type="FunFam" id="1.10.1070.11:FF:000002">
    <property type="entry name" value="Phosphatidylinositol 3-kinase catalytic subunit type 3"/>
    <property type="match status" value="1"/>
</dbReference>
<dbReference type="PROSITE" id="PS51545">
    <property type="entry name" value="PIK_HELICAL"/>
    <property type="match status" value="1"/>
</dbReference>
<keyword evidence="4 7" id="KW-0418">Kinase</keyword>
<dbReference type="SUPFAM" id="SSF48371">
    <property type="entry name" value="ARM repeat"/>
    <property type="match status" value="1"/>
</dbReference>
<dbReference type="SMART" id="SM00145">
    <property type="entry name" value="PI3Ka"/>
    <property type="match status" value="1"/>
</dbReference>
<dbReference type="PROSITE" id="PS50290">
    <property type="entry name" value="PI3_4_KINASE_3"/>
    <property type="match status" value="1"/>
</dbReference>
<accession>A0A8J4UZC8</accession>
<dbReference type="Proteomes" id="UP000695562">
    <property type="component" value="Unassembled WGS sequence"/>
</dbReference>
<evidence type="ECO:0000259" key="11">
    <source>
        <dbReference type="PROSITE" id="PS51547"/>
    </source>
</evidence>
<evidence type="ECO:0000259" key="10">
    <source>
        <dbReference type="PROSITE" id="PS51545"/>
    </source>
</evidence>
<keyword evidence="5 7" id="KW-0067">ATP-binding</keyword>
<dbReference type="GO" id="GO:0006897">
    <property type="term" value="P:endocytosis"/>
    <property type="evidence" value="ECO:0007669"/>
    <property type="project" value="TreeGrafter"/>
</dbReference>
<dbReference type="PROSITE" id="PS00915">
    <property type="entry name" value="PI3_4_KINASE_1"/>
    <property type="match status" value="1"/>
</dbReference>
<dbReference type="InterPro" id="IPR036940">
    <property type="entry name" value="PI3/4_kinase_cat_sf"/>
</dbReference>
<evidence type="ECO:0000256" key="5">
    <source>
        <dbReference type="ARBA" id="ARBA00022840"/>
    </source>
</evidence>
<dbReference type="PIRSF" id="PIRSF000587">
    <property type="entry name" value="PI3K_Vps34"/>
    <property type="match status" value="1"/>
</dbReference>
<dbReference type="GO" id="GO:0005777">
    <property type="term" value="C:peroxisome"/>
    <property type="evidence" value="ECO:0007669"/>
    <property type="project" value="TreeGrafter"/>
</dbReference>
<dbReference type="PANTHER" id="PTHR10048">
    <property type="entry name" value="PHOSPHATIDYLINOSITOL KINASE"/>
    <property type="match status" value="1"/>
</dbReference>
<dbReference type="GO" id="GO:0005524">
    <property type="term" value="F:ATP binding"/>
    <property type="evidence" value="ECO:0007669"/>
    <property type="project" value="UniProtKB-UniRule"/>
</dbReference>
<dbReference type="Pfam" id="PF00613">
    <property type="entry name" value="PI3Ka"/>
    <property type="match status" value="1"/>
</dbReference>
<keyword evidence="2 7" id="KW-0808">Transferase</keyword>
<evidence type="ECO:0000256" key="6">
    <source>
        <dbReference type="ARBA" id="ARBA00023985"/>
    </source>
</evidence>
<dbReference type="Gene3D" id="1.10.1070.11">
    <property type="entry name" value="Phosphatidylinositol 3-/4-kinase, catalytic domain"/>
    <property type="match status" value="1"/>
</dbReference>
<dbReference type="InterPro" id="IPR008290">
    <property type="entry name" value="PI3K_Vps34"/>
</dbReference>
<comment type="caution">
    <text evidence="12">The sequence shown here is derived from an EMBL/GenBank/DDBJ whole genome shotgun (WGS) entry which is preliminary data.</text>
</comment>
<dbReference type="CDD" id="cd08397">
    <property type="entry name" value="C2_PI3K_class_III"/>
    <property type="match status" value="1"/>
</dbReference>
<dbReference type="GO" id="GO:0000045">
    <property type="term" value="P:autophagosome assembly"/>
    <property type="evidence" value="ECO:0007669"/>
    <property type="project" value="TreeGrafter"/>
</dbReference>
<name>A0A8J4UZC8_9MYCE</name>
<evidence type="ECO:0000259" key="9">
    <source>
        <dbReference type="PROSITE" id="PS50290"/>
    </source>
</evidence>
<dbReference type="CDD" id="cd00870">
    <property type="entry name" value="PI3Ka_III"/>
    <property type="match status" value="1"/>
</dbReference>
<dbReference type="GO" id="GO:0000407">
    <property type="term" value="C:phagophore assembly site"/>
    <property type="evidence" value="ECO:0007669"/>
    <property type="project" value="TreeGrafter"/>
</dbReference>
<dbReference type="SMART" id="SM00142">
    <property type="entry name" value="PI3K_C2"/>
    <property type="match status" value="1"/>
</dbReference>
<comment type="catalytic activity">
    <reaction evidence="6">
        <text>a 1,2-diacyl-sn-glycero-3-phospho-(1D-myo-inositol) + ATP = a 1,2-diacyl-sn-glycero-3-phospho-(1D-myo-inositol-3-phosphate) + ADP + H(+)</text>
        <dbReference type="Rhea" id="RHEA:12709"/>
        <dbReference type="ChEBI" id="CHEBI:15378"/>
        <dbReference type="ChEBI" id="CHEBI:30616"/>
        <dbReference type="ChEBI" id="CHEBI:57880"/>
        <dbReference type="ChEBI" id="CHEBI:58088"/>
        <dbReference type="ChEBI" id="CHEBI:456216"/>
        <dbReference type="EC" id="2.7.1.137"/>
    </reaction>
    <physiologicalReaction direction="left-to-right" evidence="6">
        <dbReference type="Rhea" id="RHEA:12710"/>
    </physiologicalReaction>
</comment>
<dbReference type="PROSITE" id="PS00916">
    <property type="entry name" value="PI3_4_KINASE_2"/>
    <property type="match status" value="1"/>
</dbReference>
<dbReference type="PROSITE" id="PS51547">
    <property type="entry name" value="C2_PI3K"/>
    <property type="match status" value="1"/>
</dbReference>
<dbReference type="InterPro" id="IPR057756">
    <property type="entry name" value="PI3-kinase_type3/VPS34_cat"/>
</dbReference>
<keyword evidence="13" id="KW-1185">Reference proteome</keyword>
<proteinExistence type="inferred from homology"/>
<comment type="similarity">
    <text evidence="7 8">Belongs to the PI3/PI4-kinase family.</text>
</comment>
<feature type="domain" description="C2 PI3K-type" evidence="11">
    <location>
        <begin position="15"/>
        <end position="185"/>
    </location>
</feature>